<evidence type="ECO:0000313" key="1">
    <source>
        <dbReference type="EMBL" id="GJT09200.1"/>
    </source>
</evidence>
<dbReference type="EMBL" id="BQNB010012890">
    <property type="protein sequence ID" value="GJT09200.1"/>
    <property type="molecule type" value="Genomic_DNA"/>
</dbReference>
<protein>
    <submittedName>
        <fullName evidence="1">Uncharacterized protein</fullName>
    </submittedName>
</protein>
<organism evidence="1 2">
    <name type="scientific">Tanacetum coccineum</name>
    <dbReference type="NCBI Taxonomy" id="301880"/>
    <lineage>
        <taxon>Eukaryota</taxon>
        <taxon>Viridiplantae</taxon>
        <taxon>Streptophyta</taxon>
        <taxon>Embryophyta</taxon>
        <taxon>Tracheophyta</taxon>
        <taxon>Spermatophyta</taxon>
        <taxon>Magnoliopsida</taxon>
        <taxon>eudicotyledons</taxon>
        <taxon>Gunneridae</taxon>
        <taxon>Pentapetalae</taxon>
        <taxon>asterids</taxon>
        <taxon>campanulids</taxon>
        <taxon>Asterales</taxon>
        <taxon>Asteraceae</taxon>
        <taxon>Asteroideae</taxon>
        <taxon>Anthemideae</taxon>
        <taxon>Anthemidinae</taxon>
        <taxon>Tanacetum</taxon>
    </lineage>
</organism>
<proteinExistence type="predicted"/>
<reference evidence="1" key="1">
    <citation type="journal article" date="2022" name="Int. J. Mol. Sci.">
        <title>Draft Genome of Tanacetum Coccineum: Genomic Comparison of Closely Related Tanacetum-Family Plants.</title>
        <authorList>
            <person name="Yamashiro T."/>
            <person name="Shiraishi A."/>
            <person name="Nakayama K."/>
            <person name="Satake H."/>
        </authorList>
    </citation>
    <scope>NUCLEOTIDE SEQUENCE</scope>
</reference>
<gene>
    <name evidence="1" type="ORF">Tco_0843662</name>
</gene>
<reference evidence="1" key="2">
    <citation type="submission" date="2022-01" db="EMBL/GenBank/DDBJ databases">
        <authorList>
            <person name="Yamashiro T."/>
            <person name="Shiraishi A."/>
            <person name="Satake H."/>
            <person name="Nakayama K."/>
        </authorList>
    </citation>
    <scope>NUCLEOTIDE SEQUENCE</scope>
</reference>
<accession>A0ABQ5B2X0</accession>
<evidence type="ECO:0000313" key="2">
    <source>
        <dbReference type="Proteomes" id="UP001151760"/>
    </source>
</evidence>
<name>A0ABQ5B2X0_9ASTR</name>
<keyword evidence="2" id="KW-1185">Reference proteome</keyword>
<comment type="caution">
    <text evidence="1">The sequence shown here is derived from an EMBL/GenBank/DDBJ whole genome shotgun (WGS) entry which is preliminary data.</text>
</comment>
<sequence length="138" mass="15772">MSDSESGDSDVQDFKDLDMIFEYGWFRAHPQEEAERFYGGLPFSLLWSGAFSDHDRSMPPIFSLPPFMVRVDVDRCGKLAKFAAMVAVSSYPIAHLSEPQNNKMSMFPDILARLKTLAYQRGSRLMDIQKEKVLPPFE</sequence>
<dbReference type="Proteomes" id="UP001151760">
    <property type="component" value="Unassembled WGS sequence"/>
</dbReference>